<dbReference type="Pfam" id="PF13360">
    <property type="entry name" value="PQQ_2"/>
    <property type="match status" value="2"/>
</dbReference>
<feature type="domain" description="Pyrrolo-quinoline quinone repeat" evidence="1">
    <location>
        <begin position="109"/>
        <end position="161"/>
    </location>
</feature>
<dbReference type="InterPro" id="IPR002372">
    <property type="entry name" value="PQQ_rpt_dom"/>
</dbReference>
<dbReference type="PANTHER" id="PTHR34512:SF30">
    <property type="entry name" value="OUTER MEMBRANE PROTEIN ASSEMBLY FACTOR BAMB"/>
    <property type="match status" value="1"/>
</dbReference>
<dbReference type="InterPro" id="IPR018391">
    <property type="entry name" value="PQQ_b-propeller_rpt"/>
</dbReference>
<evidence type="ECO:0000259" key="1">
    <source>
        <dbReference type="Pfam" id="PF13360"/>
    </source>
</evidence>
<feature type="domain" description="Pyrrolo-quinoline quinone repeat" evidence="1">
    <location>
        <begin position="173"/>
        <end position="383"/>
    </location>
</feature>
<dbReference type="PANTHER" id="PTHR34512">
    <property type="entry name" value="CELL SURFACE PROTEIN"/>
    <property type="match status" value="1"/>
</dbReference>
<dbReference type="AlphaFoldDB" id="A0A3B0SV67"/>
<dbReference type="Gene3D" id="2.130.10.10">
    <property type="entry name" value="YVTN repeat-like/Quinoprotein amine dehydrogenase"/>
    <property type="match status" value="1"/>
</dbReference>
<dbReference type="InterPro" id="IPR015943">
    <property type="entry name" value="WD40/YVTN_repeat-like_dom_sf"/>
</dbReference>
<sequence>MIRVSNWRFCLRNLLAVMAFLLIASCGSNPISAVTGIFGGGDDEKGDNAPEEDDRISILALDLEVTADPRYAGAKVTIPPSYVNQSWPQPGGEADHTLHHIGATLEFKTLWKTDIGDASERAKLTSPPIVVSNRIYVLDAEAKVSSIDAETGKRVWRTELAPDIKQRFRLREVLSRTKAAEIGFGGGVAFDQGRIFVTSGFGFVAALDALSGEEIWRFETSSAVRTPPTAYRGKVYFTTNTNEFIALNQETGEKEWTFQSFEEAARFLSASSPAAAGDLVVAPFSSGEVVAFIADTGRSVWNETLVSQTRLTALASLNDIAGSPVIDRGLVFVVSHGGRLAAIDIRTGKVAWEASIASLQMPWVAGDFIFIVSVDGELACISR</sequence>
<dbReference type="SMART" id="SM00564">
    <property type="entry name" value="PQQ"/>
    <property type="match status" value="5"/>
</dbReference>
<dbReference type="EMBL" id="UOEH01000508">
    <property type="protein sequence ID" value="VAW06202.1"/>
    <property type="molecule type" value="Genomic_DNA"/>
</dbReference>
<dbReference type="InterPro" id="IPR011047">
    <property type="entry name" value="Quinoprotein_ADH-like_sf"/>
</dbReference>
<organism evidence="2">
    <name type="scientific">hydrothermal vent metagenome</name>
    <dbReference type="NCBI Taxonomy" id="652676"/>
    <lineage>
        <taxon>unclassified sequences</taxon>
        <taxon>metagenomes</taxon>
        <taxon>ecological metagenomes</taxon>
    </lineage>
</organism>
<evidence type="ECO:0000313" key="2">
    <source>
        <dbReference type="EMBL" id="VAW06202.1"/>
    </source>
</evidence>
<reference evidence="2" key="1">
    <citation type="submission" date="2018-06" db="EMBL/GenBank/DDBJ databases">
        <authorList>
            <person name="Zhirakovskaya E."/>
        </authorList>
    </citation>
    <scope>NUCLEOTIDE SEQUENCE</scope>
</reference>
<name>A0A3B0SV67_9ZZZZ</name>
<proteinExistence type="predicted"/>
<gene>
    <name evidence="2" type="ORF">MNBD_ALPHA05-1977</name>
</gene>
<accession>A0A3B0SV67</accession>
<protein>
    <submittedName>
        <fullName evidence="2">Outer membrane beta-barrel assembly protein BamB</fullName>
    </submittedName>
</protein>
<dbReference type="PROSITE" id="PS51257">
    <property type="entry name" value="PROKAR_LIPOPROTEIN"/>
    <property type="match status" value="1"/>
</dbReference>
<dbReference type="SUPFAM" id="SSF50998">
    <property type="entry name" value="Quinoprotein alcohol dehydrogenase-like"/>
    <property type="match status" value="1"/>
</dbReference>
<feature type="non-terminal residue" evidence="2">
    <location>
        <position position="383"/>
    </location>
</feature>